<feature type="region of interest" description="Disordered" evidence="1">
    <location>
        <begin position="103"/>
        <end position="130"/>
    </location>
</feature>
<keyword evidence="2" id="KW-1133">Transmembrane helix</keyword>
<feature type="transmembrane region" description="Helical" evidence="2">
    <location>
        <begin position="315"/>
        <end position="335"/>
    </location>
</feature>
<proteinExistence type="predicted"/>
<gene>
    <name evidence="4" type="ORF">BJ554DRAFT_2004</name>
</gene>
<dbReference type="EMBL" id="JAEFCI010009332">
    <property type="protein sequence ID" value="KAG5457877.1"/>
    <property type="molecule type" value="Genomic_DNA"/>
</dbReference>
<reference evidence="4 5" key="1">
    <citation type="journal article" name="Sci. Rep.">
        <title>Genome-scale phylogenetic analyses confirm Olpidium as the closest living zoosporic fungus to the non-flagellated, terrestrial fungi.</title>
        <authorList>
            <person name="Chang Y."/>
            <person name="Rochon D."/>
            <person name="Sekimoto S."/>
            <person name="Wang Y."/>
            <person name="Chovatia M."/>
            <person name="Sandor L."/>
            <person name="Salamov A."/>
            <person name="Grigoriev I.V."/>
            <person name="Stajich J.E."/>
            <person name="Spatafora J.W."/>
        </authorList>
    </citation>
    <scope>NUCLEOTIDE SEQUENCE [LARGE SCALE GENOMIC DNA]</scope>
    <source>
        <strain evidence="4">S191</strain>
    </source>
</reference>
<dbReference type="Proteomes" id="UP000673691">
    <property type="component" value="Unassembled WGS sequence"/>
</dbReference>
<keyword evidence="3" id="KW-0732">Signal</keyword>
<feature type="compositionally biased region" description="Basic and acidic residues" evidence="1">
    <location>
        <begin position="64"/>
        <end position="87"/>
    </location>
</feature>
<evidence type="ECO:0000256" key="3">
    <source>
        <dbReference type="SAM" id="SignalP"/>
    </source>
</evidence>
<keyword evidence="2" id="KW-0472">Membrane</keyword>
<evidence type="ECO:0000313" key="4">
    <source>
        <dbReference type="EMBL" id="KAG5457877.1"/>
    </source>
</evidence>
<accession>A0A8H7ZRJ6</accession>
<feature type="chain" id="PRO_5034653663" evidence="3">
    <location>
        <begin position="24"/>
        <end position="360"/>
    </location>
</feature>
<keyword evidence="2" id="KW-0812">Transmembrane</keyword>
<organism evidence="4 5">
    <name type="scientific">Olpidium bornovanus</name>
    <dbReference type="NCBI Taxonomy" id="278681"/>
    <lineage>
        <taxon>Eukaryota</taxon>
        <taxon>Fungi</taxon>
        <taxon>Fungi incertae sedis</taxon>
        <taxon>Olpidiomycota</taxon>
        <taxon>Olpidiomycotina</taxon>
        <taxon>Olpidiomycetes</taxon>
        <taxon>Olpidiales</taxon>
        <taxon>Olpidiaceae</taxon>
        <taxon>Olpidium</taxon>
    </lineage>
</organism>
<protein>
    <submittedName>
        <fullName evidence="4">Uncharacterized protein</fullName>
    </submittedName>
</protein>
<feature type="compositionally biased region" description="Basic and acidic residues" evidence="1">
    <location>
        <begin position="103"/>
        <end position="120"/>
    </location>
</feature>
<keyword evidence="5" id="KW-1185">Reference proteome</keyword>
<feature type="region of interest" description="Disordered" evidence="1">
    <location>
        <begin position="64"/>
        <end position="89"/>
    </location>
</feature>
<comment type="caution">
    <text evidence="4">The sequence shown here is derived from an EMBL/GenBank/DDBJ whole genome shotgun (WGS) entry which is preliminary data.</text>
</comment>
<feature type="signal peptide" evidence="3">
    <location>
        <begin position="1"/>
        <end position="23"/>
    </location>
</feature>
<sequence>MLECCRLLLLAVAALAAIGGAVGSEEAAVSVSIRFSPDAPGPPILVAKRSVGFERAAELPERADRRALQKRRAVDGAGRSRLERRQESAPTFIGEPRLDVLLGKRDEKPAASSRLEKRQESGPTLIGEPRLHVLLGKRDVEPAASSRLEKRQESTPALIGEPRLHVLLGKRDEEPAASSRLEKRQELTPTLIGEPRLHVLLGKRDEKPAAFSRLEKRQESTPTLIGEPRLHVLLGKRDEEPAASSRLEKRQESTPTLIGEPRMHVLLGKRDGSGPRLRKRNSAAKSPKKAPATASAQNEGGILSPIQFRPYALELSMPFSVAGLALTFTVFFLMLRGSAAIDDRARAAMQKSAIQMDWKA</sequence>
<dbReference type="AlphaFoldDB" id="A0A8H7ZRJ6"/>
<feature type="compositionally biased region" description="Basic and acidic residues" evidence="1">
    <location>
        <begin position="235"/>
        <end position="252"/>
    </location>
</feature>
<evidence type="ECO:0000313" key="5">
    <source>
        <dbReference type="Proteomes" id="UP000673691"/>
    </source>
</evidence>
<evidence type="ECO:0000256" key="2">
    <source>
        <dbReference type="SAM" id="Phobius"/>
    </source>
</evidence>
<feature type="region of interest" description="Disordered" evidence="1">
    <location>
        <begin position="213"/>
        <end position="298"/>
    </location>
</feature>
<evidence type="ECO:0000256" key="1">
    <source>
        <dbReference type="SAM" id="MobiDB-lite"/>
    </source>
</evidence>
<feature type="compositionally biased region" description="Basic residues" evidence="1">
    <location>
        <begin position="276"/>
        <end position="288"/>
    </location>
</feature>
<name>A0A8H7ZRJ6_9FUNG</name>